<feature type="region of interest" description="Disordered" evidence="2">
    <location>
        <begin position="15"/>
        <end position="51"/>
    </location>
</feature>
<gene>
    <name evidence="4" type="ORF">SAMN05421684_1886</name>
</gene>
<dbReference type="InterPro" id="IPR023365">
    <property type="entry name" value="Sortase_dom-sf"/>
</dbReference>
<dbReference type="AlphaFoldDB" id="A0A1H3N7K8"/>
<accession>A0A1H3N7K8</accession>
<keyword evidence="5" id="KW-1185">Reference proteome</keyword>
<dbReference type="SUPFAM" id="SSF63817">
    <property type="entry name" value="Sortase"/>
    <property type="match status" value="1"/>
</dbReference>
<reference evidence="5" key="1">
    <citation type="submission" date="2016-10" db="EMBL/GenBank/DDBJ databases">
        <authorList>
            <person name="Varghese N."/>
            <person name="Submissions S."/>
        </authorList>
    </citation>
    <scope>NUCLEOTIDE SEQUENCE [LARGE SCALE GENOMIC DNA]</scope>
    <source>
        <strain evidence="5">DSM 44718</strain>
    </source>
</reference>
<evidence type="ECO:0000313" key="4">
    <source>
        <dbReference type="EMBL" id="SDY84808.1"/>
    </source>
</evidence>
<keyword evidence="3" id="KW-0472">Membrane</keyword>
<dbReference type="NCBIfam" id="NF033748">
    <property type="entry name" value="class_F_sortase"/>
    <property type="match status" value="1"/>
</dbReference>
<dbReference type="GO" id="GO:0016787">
    <property type="term" value="F:hydrolase activity"/>
    <property type="evidence" value="ECO:0007669"/>
    <property type="project" value="UniProtKB-KW"/>
</dbReference>
<dbReference type="Proteomes" id="UP000199632">
    <property type="component" value="Unassembled WGS sequence"/>
</dbReference>
<dbReference type="Gene3D" id="2.40.260.10">
    <property type="entry name" value="Sortase"/>
    <property type="match status" value="1"/>
</dbReference>
<dbReference type="CDD" id="cd05829">
    <property type="entry name" value="Sortase_F"/>
    <property type="match status" value="1"/>
</dbReference>
<dbReference type="Pfam" id="PF04203">
    <property type="entry name" value="Sortase"/>
    <property type="match status" value="1"/>
</dbReference>
<proteinExistence type="predicted"/>
<dbReference type="InterPro" id="IPR005754">
    <property type="entry name" value="Sortase"/>
</dbReference>
<dbReference type="STRING" id="137265.SAMN05421684_1886"/>
<feature type="compositionally biased region" description="Low complexity" evidence="2">
    <location>
        <begin position="34"/>
        <end position="51"/>
    </location>
</feature>
<feature type="transmembrane region" description="Helical" evidence="3">
    <location>
        <begin position="73"/>
        <end position="95"/>
    </location>
</feature>
<sequence>MSDDQESIPVIRDLLRLPGAGAPPPVAPPPGTTSAPDPVSPPASAGPAISAGPATSARLLGLSERPPAPKRRLLGVPGVLVLVLLGVFLSGLGLGQATGGFSISMPNWFGSRDEPPPRDFPVLEPSRPTRITIASIGVDAPVNDVGLADDGTIAVPPVDEPNETGWYDAGPTPGEFGPAVVVGHVDTKTGPAVFAKLSTLDPGDRVEVSRRDGSVAVFEVNSVERFDKGDMPADRVHGDFTRPALRLITCGGRWVGGATGYADNIVVFASLVSARDRS</sequence>
<evidence type="ECO:0000313" key="5">
    <source>
        <dbReference type="Proteomes" id="UP000199632"/>
    </source>
</evidence>
<evidence type="ECO:0000256" key="2">
    <source>
        <dbReference type="SAM" id="MobiDB-lite"/>
    </source>
</evidence>
<evidence type="ECO:0000256" key="3">
    <source>
        <dbReference type="SAM" id="Phobius"/>
    </source>
</evidence>
<protein>
    <submittedName>
        <fullName evidence="4">Sortase family protein</fullName>
    </submittedName>
</protein>
<evidence type="ECO:0000256" key="1">
    <source>
        <dbReference type="ARBA" id="ARBA00022801"/>
    </source>
</evidence>
<organism evidence="4 5">
    <name type="scientific">Asanoa ishikariensis</name>
    <dbReference type="NCBI Taxonomy" id="137265"/>
    <lineage>
        <taxon>Bacteria</taxon>
        <taxon>Bacillati</taxon>
        <taxon>Actinomycetota</taxon>
        <taxon>Actinomycetes</taxon>
        <taxon>Micromonosporales</taxon>
        <taxon>Micromonosporaceae</taxon>
        <taxon>Asanoa</taxon>
    </lineage>
</organism>
<feature type="compositionally biased region" description="Pro residues" evidence="2">
    <location>
        <begin position="21"/>
        <end position="31"/>
    </location>
</feature>
<name>A0A1H3N7K8_9ACTN</name>
<keyword evidence="3" id="KW-0812">Transmembrane</keyword>
<dbReference type="RefSeq" id="WP_090789279.1">
    <property type="nucleotide sequence ID" value="NZ_BOND01000027.1"/>
</dbReference>
<dbReference type="EMBL" id="FNQB01000001">
    <property type="protein sequence ID" value="SDY84808.1"/>
    <property type="molecule type" value="Genomic_DNA"/>
</dbReference>
<keyword evidence="1" id="KW-0378">Hydrolase</keyword>
<dbReference type="InterPro" id="IPR042001">
    <property type="entry name" value="Sortase_F"/>
</dbReference>
<keyword evidence="3" id="KW-1133">Transmembrane helix</keyword>